<dbReference type="GO" id="GO:0005506">
    <property type="term" value="F:iron ion binding"/>
    <property type="evidence" value="ECO:0007669"/>
    <property type="project" value="InterPro"/>
</dbReference>
<evidence type="ECO:0000256" key="10">
    <source>
        <dbReference type="ARBA" id="ARBA00023004"/>
    </source>
</evidence>
<evidence type="ECO:0000313" key="16">
    <source>
        <dbReference type="Proteomes" id="UP000053424"/>
    </source>
</evidence>
<dbReference type="Gene3D" id="1.10.630.10">
    <property type="entry name" value="Cytochrome P450"/>
    <property type="match status" value="1"/>
</dbReference>
<keyword evidence="16" id="KW-1185">Reference proteome</keyword>
<dbReference type="InterPro" id="IPR002403">
    <property type="entry name" value="Cyt_P450_E_grp-IV"/>
</dbReference>
<dbReference type="InterPro" id="IPR036396">
    <property type="entry name" value="Cyt_P450_sf"/>
</dbReference>
<evidence type="ECO:0008006" key="17">
    <source>
        <dbReference type="Google" id="ProtNLM"/>
    </source>
</evidence>
<dbReference type="GO" id="GO:0016020">
    <property type="term" value="C:membrane"/>
    <property type="evidence" value="ECO:0007669"/>
    <property type="project" value="UniProtKB-SubCell"/>
</dbReference>
<evidence type="ECO:0000256" key="8">
    <source>
        <dbReference type="ARBA" id="ARBA00022989"/>
    </source>
</evidence>
<evidence type="ECO:0000256" key="14">
    <source>
        <dbReference type="SAM" id="MobiDB-lite"/>
    </source>
</evidence>
<evidence type="ECO:0000256" key="6">
    <source>
        <dbReference type="ARBA" id="ARBA00022692"/>
    </source>
</evidence>
<dbReference type="GO" id="GO:0020037">
    <property type="term" value="F:heme binding"/>
    <property type="evidence" value="ECO:0007669"/>
    <property type="project" value="InterPro"/>
</dbReference>
<keyword evidence="5 13" id="KW-0349">Heme</keyword>
<keyword evidence="11" id="KW-0503">Monooxygenase</keyword>
<proteinExistence type="inferred from homology"/>
<comment type="subcellular location">
    <subcellularLocation>
        <location evidence="2">Membrane</location>
    </subcellularLocation>
</comment>
<evidence type="ECO:0000256" key="11">
    <source>
        <dbReference type="ARBA" id="ARBA00023033"/>
    </source>
</evidence>
<dbReference type="GO" id="GO:0016705">
    <property type="term" value="F:oxidoreductase activity, acting on paired donors, with incorporation or reduction of molecular oxygen"/>
    <property type="evidence" value="ECO:0007669"/>
    <property type="project" value="InterPro"/>
</dbReference>
<organism evidence="15 16">
    <name type="scientific">Hebeloma cylindrosporum</name>
    <dbReference type="NCBI Taxonomy" id="76867"/>
    <lineage>
        <taxon>Eukaryota</taxon>
        <taxon>Fungi</taxon>
        <taxon>Dikarya</taxon>
        <taxon>Basidiomycota</taxon>
        <taxon>Agaricomycotina</taxon>
        <taxon>Agaricomycetes</taxon>
        <taxon>Agaricomycetidae</taxon>
        <taxon>Agaricales</taxon>
        <taxon>Agaricineae</taxon>
        <taxon>Hymenogastraceae</taxon>
        <taxon>Hebeloma</taxon>
    </lineage>
</organism>
<evidence type="ECO:0000256" key="12">
    <source>
        <dbReference type="ARBA" id="ARBA00023136"/>
    </source>
</evidence>
<dbReference type="Proteomes" id="UP000053424">
    <property type="component" value="Unassembled WGS sequence"/>
</dbReference>
<comment type="cofactor">
    <cofactor evidence="1 13">
        <name>heme</name>
        <dbReference type="ChEBI" id="CHEBI:30413"/>
    </cofactor>
</comment>
<evidence type="ECO:0000256" key="4">
    <source>
        <dbReference type="ARBA" id="ARBA00010617"/>
    </source>
</evidence>
<evidence type="ECO:0000256" key="5">
    <source>
        <dbReference type="ARBA" id="ARBA00022617"/>
    </source>
</evidence>
<dbReference type="PRINTS" id="PR00465">
    <property type="entry name" value="EP450IV"/>
</dbReference>
<reference evidence="16" key="2">
    <citation type="submission" date="2015-01" db="EMBL/GenBank/DDBJ databases">
        <title>Evolutionary Origins and Diversification of the Mycorrhizal Mutualists.</title>
        <authorList>
            <consortium name="DOE Joint Genome Institute"/>
            <consortium name="Mycorrhizal Genomics Consortium"/>
            <person name="Kohler A."/>
            <person name="Kuo A."/>
            <person name="Nagy L.G."/>
            <person name="Floudas D."/>
            <person name="Copeland A."/>
            <person name="Barry K.W."/>
            <person name="Cichocki N."/>
            <person name="Veneault-Fourrey C."/>
            <person name="LaButti K."/>
            <person name="Lindquist E.A."/>
            <person name="Lipzen A."/>
            <person name="Lundell T."/>
            <person name="Morin E."/>
            <person name="Murat C."/>
            <person name="Riley R."/>
            <person name="Ohm R."/>
            <person name="Sun H."/>
            <person name="Tunlid A."/>
            <person name="Henrissat B."/>
            <person name="Grigoriev I.V."/>
            <person name="Hibbett D.S."/>
            <person name="Martin F."/>
        </authorList>
    </citation>
    <scope>NUCLEOTIDE SEQUENCE [LARGE SCALE GENOMIC DNA]</scope>
    <source>
        <strain evidence="16">h7</strain>
    </source>
</reference>
<feature type="non-terminal residue" evidence="15">
    <location>
        <position position="1"/>
    </location>
</feature>
<gene>
    <name evidence="15" type="ORF">M413DRAFT_57428</name>
</gene>
<evidence type="ECO:0000256" key="3">
    <source>
        <dbReference type="ARBA" id="ARBA00004721"/>
    </source>
</evidence>
<evidence type="ECO:0000256" key="9">
    <source>
        <dbReference type="ARBA" id="ARBA00023002"/>
    </source>
</evidence>
<dbReference type="InterPro" id="IPR050121">
    <property type="entry name" value="Cytochrome_P450_monoxygenase"/>
</dbReference>
<comment type="similarity">
    <text evidence="4">Belongs to the cytochrome P450 family.</text>
</comment>
<feature type="binding site" description="axial binding residue" evidence="13">
    <location>
        <position position="484"/>
    </location>
    <ligand>
        <name>heme</name>
        <dbReference type="ChEBI" id="CHEBI:30413"/>
    </ligand>
    <ligandPart>
        <name>Fe</name>
        <dbReference type="ChEBI" id="CHEBI:18248"/>
    </ligandPart>
</feature>
<dbReference type="STRING" id="686832.A0A0C3CGF5"/>
<protein>
    <recommendedName>
        <fullName evidence="17">Cytochrome P450</fullName>
    </recommendedName>
</protein>
<dbReference type="Pfam" id="PF00067">
    <property type="entry name" value="p450"/>
    <property type="match status" value="2"/>
</dbReference>
<evidence type="ECO:0000256" key="1">
    <source>
        <dbReference type="ARBA" id="ARBA00001971"/>
    </source>
</evidence>
<feature type="non-terminal residue" evidence="15">
    <location>
        <position position="541"/>
    </location>
</feature>
<dbReference type="HOGENOM" id="CLU_001570_5_11_1"/>
<comment type="pathway">
    <text evidence="3">Secondary metabolite biosynthesis; terpenoid biosynthesis.</text>
</comment>
<dbReference type="PANTHER" id="PTHR24305:SF166">
    <property type="entry name" value="CYTOCHROME P450 12A4, MITOCHONDRIAL-RELATED"/>
    <property type="match status" value="1"/>
</dbReference>
<keyword evidence="8" id="KW-1133">Transmembrane helix</keyword>
<sequence length="541" mass="61058">LATSLVALAACFLHSFLLLIFRQLRSPLRHLPGPPSPSFFTGNLEEMHDQENNNLIANWVSRYGPNFVYRGFIGGCRLMTTDPVAVAHILGNAYDYPKPDFVRDGLASMVAGHHSLLTVEGDDHKRQLRDIWLAQIDDSEDTDGREHSITRVDALLWLGRATLDVIGLAGFGYAFNSLKDDTNELSRAFGVIFSTARKFRVMTILQVWFPFLRRFVSRRNNATMVHAQATMRRIGLELIDEKRQTLAEQMTSARGDKEESSRASAPPNRGHVKSNMSSVPSQQMNVEEVLCQISTFLAAGHETTSSALTWCLYALAQDHKVQNRLRVELRRVEHESNLHSDRICDPDSRESDLTDRISRCQYLEWVVRESLRVHAPVTNTMRVCMREEDDIPVQTSSSLGDGGPGGYVDAHGTRRWSISVRKWDIISIPIQAINRSEVLWGKDANTFRPERWAELPQEARAIPGLYSNILTFLNGNPIGGNRACIGYKFALIEIKIFLYVLIKDIAFSIDPSMVIEKKVNVVTRPFVKSEPQLGNQMPLNI</sequence>
<dbReference type="OrthoDB" id="1470350at2759"/>
<dbReference type="InterPro" id="IPR001128">
    <property type="entry name" value="Cyt_P450"/>
</dbReference>
<dbReference type="AlphaFoldDB" id="A0A0C3CGF5"/>
<feature type="region of interest" description="Disordered" evidence="14">
    <location>
        <begin position="247"/>
        <end position="277"/>
    </location>
</feature>
<dbReference type="GO" id="GO:0004497">
    <property type="term" value="F:monooxygenase activity"/>
    <property type="evidence" value="ECO:0007669"/>
    <property type="project" value="UniProtKB-KW"/>
</dbReference>
<evidence type="ECO:0000256" key="2">
    <source>
        <dbReference type="ARBA" id="ARBA00004370"/>
    </source>
</evidence>
<name>A0A0C3CGF5_HEBCY</name>
<keyword evidence="6" id="KW-0812">Transmembrane</keyword>
<dbReference type="PRINTS" id="PR00385">
    <property type="entry name" value="P450"/>
</dbReference>
<keyword evidence="9" id="KW-0560">Oxidoreductase</keyword>
<dbReference type="PANTHER" id="PTHR24305">
    <property type="entry name" value="CYTOCHROME P450"/>
    <property type="match status" value="1"/>
</dbReference>
<evidence type="ECO:0000256" key="13">
    <source>
        <dbReference type="PIRSR" id="PIRSR602403-1"/>
    </source>
</evidence>
<evidence type="ECO:0000313" key="15">
    <source>
        <dbReference type="EMBL" id="KIM43239.1"/>
    </source>
</evidence>
<keyword evidence="12" id="KW-0472">Membrane</keyword>
<accession>A0A0C3CGF5</accession>
<dbReference type="EMBL" id="KN831776">
    <property type="protein sequence ID" value="KIM43239.1"/>
    <property type="molecule type" value="Genomic_DNA"/>
</dbReference>
<reference evidence="15 16" key="1">
    <citation type="submission" date="2014-04" db="EMBL/GenBank/DDBJ databases">
        <authorList>
            <consortium name="DOE Joint Genome Institute"/>
            <person name="Kuo A."/>
            <person name="Gay G."/>
            <person name="Dore J."/>
            <person name="Kohler A."/>
            <person name="Nagy L.G."/>
            <person name="Floudas D."/>
            <person name="Copeland A."/>
            <person name="Barry K.W."/>
            <person name="Cichocki N."/>
            <person name="Veneault-Fourrey C."/>
            <person name="LaButti K."/>
            <person name="Lindquist E.A."/>
            <person name="Lipzen A."/>
            <person name="Lundell T."/>
            <person name="Morin E."/>
            <person name="Murat C."/>
            <person name="Sun H."/>
            <person name="Tunlid A."/>
            <person name="Henrissat B."/>
            <person name="Grigoriev I.V."/>
            <person name="Hibbett D.S."/>
            <person name="Martin F."/>
            <person name="Nordberg H.P."/>
            <person name="Cantor M.N."/>
            <person name="Hua S.X."/>
        </authorList>
    </citation>
    <scope>NUCLEOTIDE SEQUENCE [LARGE SCALE GENOMIC DNA]</scope>
    <source>
        <strain evidence="16">h7</strain>
    </source>
</reference>
<dbReference type="SUPFAM" id="SSF48264">
    <property type="entry name" value="Cytochrome P450"/>
    <property type="match status" value="1"/>
</dbReference>
<keyword evidence="10 13" id="KW-0408">Iron</keyword>
<evidence type="ECO:0000256" key="7">
    <source>
        <dbReference type="ARBA" id="ARBA00022723"/>
    </source>
</evidence>
<keyword evidence="7 13" id="KW-0479">Metal-binding</keyword>